<dbReference type="InterPro" id="IPR018119">
    <property type="entry name" value="Strictosidine_synth_cons-reg"/>
</dbReference>
<name>A0AAV9EAL5_ACOCL</name>
<dbReference type="InterPro" id="IPR011042">
    <property type="entry name" value="6-blade_b-propeller_TolB-like"/>
</dbReference>
<dbReference type="AlphaFoldDB" id="A0AAV9EAL5"/>
<reference evidence="6" key="2">
    <citation type="submission" date="2023-06" db="EMBL/GenBank/DDBJ databases">
        <authorList>
            <person name="Ma L."/>
            <person name="Liu K.-W."/>
            <person name="Li Z."/>
            <person name="Hsiao Y.-Y."/>
            <person name="Qi Y."/>
            <person name="Fu T."/>
            <person name="Tang G."/>
            <person name="Zhang D."/>
            <person name="Sun W.-H."/>
            <person name="Liu D.-K."/>
            <person name="Li Y."/>
            <person name="Chen G.-Z."/>
            <person name="Liu X.-D."/>
            <person name="Liao X.-Y."/>
            <person name="Jiang Y.-T."/>
            <person name="Yu X."/>
            <person name="Hao Y."/>
            <person name="Huang J."/>
            <person name="Zhao X.-W."/>
            <person name="Ke S."/>
            <person name="Chen Y.-Y."/>
            <person name="Wu W.-L."/>
            <person name="Hsu J.-L."/>
            <person name="Lin Y.-F."/>
            <person name="Huang M.-D."/>
            <person name="Li C.-Y."/>
            <person name="Huang L."/>
            <person name="Wang Z.-W."/>
            <person name="Zhao X."/>
            <person name="Zhong W.-Y."/>
            <person name="Peng D.-H."/>
            <person name="Ahmad S."/>
            <person name="Lan S."/>
            <person name="Zhang J.-S."/>
            <person name="Tsai W.-C."/>
            <person name="Van De Peer Y."/>
            <person name="Liu Z.-J."/>
        </authorList>
    </citation>
    <scope>NUCLEOTIDE SEQUENCE</scope>
    <source>
        <strain evidence="6">CP</strain>
        <tissue evidence="6">Leaves</tissue>
    </source>
</reference>
<evidence type="ECO:0000256" key="4">
    <source>
        <dbReference type="ARBA" id="ARBA00023180"/>
    </source>
</evidence>
<proteinExistence type="inferred from homology"/>
<comment type="caution">
    <text evidence="6">The sequence shown here is derived from an EMBL/GenBank/DDBJ whole genome shotgun (WGS) entry which is preliminary data.</text>
</comment>
<dbReference type="PANTHER" id="PTHR10426:SF106">
    <property type="entry name" value="PROTEIN STRICTOSIDINE SYNTHASE-LIKE 3"/>
    <property type="match status" value="1"/>
</dbReference>
<dbReference type="Pfam" id="PF20067">
    <property type="entry name" value="SSL_N"/>
    <property type="match status" value="1"/>
</dbReference>
<evidence type="ECO:0000256" key="1">
    <source>
        <dbReference type="ARBA" id="ARBA00004116"/>
    </source>
</evidence>
<dbReference type="Gene3D" id="2.120.10.30">
    <property type="entry name" value="TolB, C-terminal domain"/>
    <property type="match status" value="2"/>
</dbReference>
<dbReference type="EMBL" id="JAUJYO010000008">
    <property type="protein sequence ID" value="KAK1310261.1"/>
    <property type="molecule type" value="Genomic_DNA"/>
</dbReference>
<dbReference type="SUPFAM" id="SSF63829">
    <property type="entry name" value="Calcium-dependent phosphotriesterase"/>
    <property type="match status" value="1"/>
</dbReference>
<keyword evidence="3" id="KW-0926">Vacuole</keyword>
<comment type="similarity">
    <text evidence="2">Belongs to the strictosidine synthase family.</text>
</comment>
<evidence type="ECO:0000313" key="6">
    <source>
        <dbReference type="EMBL" id="KAK1310261.1"/>
    </source>
</evidence>
<dbReference type="PANTHER" id="PTHR10426">
    <property type="entry name" value="STRICTOSIDINE SYNTHASE-RELATED"/>
    <property type="match status" value="1"/>
</dbReference>
<feature type="domain" description="Strictosidine synthase conserved region" evidence="5">
    <location>
        <begin position="116"/>
        <end position="177"/>
    </location>
</feature>
<sequence length="207" mass="22795">MPLPSGNGPETIVFDKSGRGPYTGISDGRILRWDGLRSGGWVNFAVTSPYWTEDCIGSTAHSLERKCGRPLGLQLNKTSGDIYVVDAYHGLMVIGPEGGRARLLASSVDGVPFRFLNGLDIDQDNGRLMKYDSQTKQVTVLLRGLFFANGVAVSKNKSYVLVTETTQNRIQRYWLSGAKNGISEIWVELPGSPDNIKRNNEGNFWVP</sequence>
<dbReference type="GO" id="GO:0016787">
    <property type="term" value="F:hydrolase activity"/>
    <property type="evidence" value="ECO:0007669"/>
    <property type="project" value="TreeGrafter"/>
</dbReference>
<evidence type="ECO:0000256" key="2">
    <source>
        <dbReference type="ARBA" id="ARBA00009191"/>
    </source>
</evidence>
<evidence type="ECO:0000259" key="5">
    <source>
        <dbReference type="Pfam" id="PF03088"/>
    </source>
</evidence>
<evidence type="ECO:0000256" key="3">
    <source>
        <dbReference type="ARBA" id="ARBA00022554"/>
    </source>
</evidence>
<keyword evidence="4" id="KW-0325">Glycoprotein</keyword>
<evidence type="ECO:0000313" key="7">
    <source>
        <dbReference type="Proteomes" id="UP001180020"/>
    </source>
</evidence>
<dbReference type="Pfam" id="PF03088">
    <property type="entry name" value="Str_synth"/>
    <property type="match status" value="1"/>
</dbReference>
<protein>
    <submittedName>
        <fullName evidence="6">Strictosidine synthase 1</fullName>
    </submittedName>
</protein>
<accession>A0AAV9EAL5</accession>
<dbReference type="Proteomes" id="UP001180020">
    <property type="component" value="Unassembled WGS sequence"/>
</dbReference>
<comment type="subcellular location">
    <subcellularLocation>
        <location evidence="1">Vacuole</location>
    </subcellularLocation>
</comment>
<dbReference type="GO" id="GO:0012505">
    <property type="term" value="C:endomembrane system"/>
    <property type="evidence" value="ECO:0007669"/>
    <property type="project" value="TreeGrafter"/>
</dbReference>
<dbReference type="GO" id="GO:0005773">
    <property type="term" value="C:vacuole"/>
    <property type="evidence" value="ECO:0007669"/>
    <property type="project" value="UniProtKB-SubCell"/>
</dbReference>
<gene>
    <name evidence="6" type="primary">SS1</name>
    <name evidence="6" type="ORF">QJS10_CPA08g01712</name>
</gene>
<keyword evidence="7" id="KW-1185">Reference proteome</keyword>
<reference evidence="6" key="1">
    <citation type="journal article" date="2023" name="Nat. Commun.">
        <title>Diploid and tetraploid genomes of Acorus and the evolution of monocots.</title>
        <authorList>
            <person name="Ma L."/>
            <person name="Liu K.W."/>
            <person name="Li Z."/>
            <person name="Hsiao Y.Y."/>
            <person name="Qi Y."/>
            <person name="Fu T."/>
            <person name="Tang G.D."/>
            <person name="Zhang D."/>
            <person name="Sun W.H."/>
            <person name="Liu D.K."/>
            <person name="Li Y."/>
            <person name="Chen G.Z."/>
            <person name="Liu X.D."/>
            <person name="Liao X.Y."/>
            <person name="Jiang Y.T."/>
            <person name="Yu X."/>
            <person name="Hao Y."/>
            <person name="Huang J."/>
            <person name="Zhao X.W."/>
            <person name="Ke S."/>
            <person name="Chen Y.Y."/>
            <person name="Wu W.L."/>
            <person name="Hsu J.L."/>
            <person name="Lin Y.F."/>
            <person name="Huang M.D."/>
            <person name="Li C.Y."/>
            <person name="Huang L."/>
            <person name="Wang Z.W."/>
            <person name="Zhao X."/>
            <person name="Zhong W.Y."/>
            <person name="Peng D.H."/>
            <person name="Ahmad S."/>
            <person name="Lan S."/>
            <person name="Zhang J.S."/>
            <person name="Tsai W.C."/>
            <person name="Van de Peer Y."/>
            <person name="Liu Z.J."/>
        </authorList>
    </citation>
    <scope>NUCLEOTIDE SEQUENCE</scope>
    <source>
        <strain evidence="6">CP</strain>
    </source>
</reference>
<organism evidence="6 7">
    <name type="scientific">Acorus calamus</name>
    <name type="common">Sweet flag</name>
    <dbReference type="NCBI Taxonomy" id="4465"/>
    <lineage>
        <taxon>Eukaryota</taxon>
        <taxon>Viridiplantae</taxon>
        <taxon>Streptophyta</taxon>
        <taxon>Embryophyta</taxon>
        <taxon>Tracheophyta</taxon>
        <taxon>Spermatophyta</taxon>
        <taxon>Magnoliopsida</taxon>
        <taxon>Liliopsida</taxon>
        <taxon>Acoraceae</taxon>
        <taxon>Acorus</taxon>
    </lineage>
</organism>